<evidence type="ECO:0000313" key="3">
    <source>
        <dbReference type="Proteomes" id="UP001157974"/>
    </source>
</evidence>
<accession>A0AAV8UGM0</accession>
<protein>
    <recommendedName>
        <fullName evidence="1">Histone deacetylase domain-containing protein</fullName>
    </recommendedName>
</protein>
<comment type="caution">
    <text evidence="2">The sequence shown here is derived from an EMBL/GenBank/DDBJ whole genome shotgun (WGS) entry which is preliminary data.</text>
</comment>
<proteinExistence type="predicted"/>
<dbReference type="SUPFAM" id="SSF52768">
    <property type="entry name" value="Arginase/deacetylase"/>
    <property type="match status" value="1"/>
</dbReference>
<dbReference type="PANTHER" id="PTHR10625:SF10">
    <property type="entry name" value="HISTONE DEACETYLASE HDAC1"/>
    <property type="match status" value="1"/>
</dbReference>
<dbReference type="Gene3D" id="3.40.800.20">
    <property type="entry name" value="Histone deacetylase domain"/>
    <property type="match status" value="1"/>
</dbReference>
<dbReference type="Proteomes" id="UP001157974">
    <property type="component" value="Unassembled WGS sequence"/>
</dbReference>
<reference evidence="2 3" key="1">
    <citation type="journal article" date="2023" name="Nat. Commun.">
        <title>Origin of minicircular mitochondrial genomes in red algae.</title>
        <authorList>
            <person name="Lee Y."/>
            <person name="Cho C.H."/>
            <person name="Lee Y.M."/>
            <person name="Park S.I."/>
            <person name="Yang J.H."/>
            <person name="West J.A."/>
            <person name="Bhattacharya D."/>
            <person name="Yoon H.S."/>
        </authorList>
    </citation>
    <scope>NUCLEOTIDE SEQUENCE [LARGE SCALE GENOMIC DNA]</scope>
    <source>
        <strain evidence="2 3">CCMP1338</strain>
        <tissue evidence="2">Whole cell</tissue>
    </source>
</reference>
<dbReference type="InterPro" id="IPR023696">
    <property type="entry name" value="Ureohydrolase_dom_sf"/>
</dbReference>
<name>A0AAV8UGM0_9RHOD</name>
<dbReference type="PRINTS" id="PR01270">
    <property type="entry name" value="HDASUPER"/>
</dbReference>
<dbReference type="InterPro" id="IPR037138">
    <property type="entry name" value="His_deacetylse_dom_sf"/>
</dbReference>
<evidence type="ECO:0000259" key="1">
    <source>
        <dbReference type="Pfam" id="PF00850"/>
    </source>
</evidence>
<dbReference type="CDD" id="cd09992">
    <property type="entry name" value="HDAC_classII"/>
    <property type="match status" value="1"/>
</dbReference>
<dbReference type="GO" id="GO:0040029">
    <property type="term" value="P:epigenetic regulation of gene expression"/>
    <property type="evidence" value="ECO:0007669"/>
    <property type="project" value="TreeGrafter"/>
</dbReference>
<evidence type="ECO:0000313" key="2">
    <source>
        <dbReference type="EMBL" id="KAJ8901638.1"/>
    </source>
</evidence>
<organism evidence="2 3">
    <name type="scientific">Rhodosorus marinus</name>
    <dbReference type="NCBI Taxonomy" id="101924"/>
    <lineage>
        <taxon>Eukaryota</taxon>
        <taxon>Rhodophyta</taxon>
        <taxon>Stylonematophyceae</taxon>
        <taxon>Stylonematales</taxon>
        <taxon>Stylonemataceae</taxon>
        <taxon>Rhodosorus</taxon>
    </lineage>
</organism>
<dbReference type="Pfam" id="PF00850">
    <property type="entry name" value="Hist_deacetyl"/>
    <property type="match status" value="1"/>
</dbReference>
<dbReference type="AlphaFoldDB" id="A0AAV8UGM0"/>
<dbReference type="PANTHER" id="PTHR10625">
    <property type="entry name" value="HISTONE DEACETYLASE HDAC1-RELATED"/>
    <property type="match status" value="1"/>
</dbReference>
<dbReference type="GO" id="GO:0004407">
    <property type="term" value="F:histone deacetylase activity"/>
    <property type="evidence" value="ECO:0007669"/>
    <property type="project" value="TreeGrafter"/>
</dbReference>
<keyword evidence="3" id="KW-1185">Reference proteome</keyword>
<dbReference type="InterPro" id="IPR000286">
    <property type="entry name" value="HDACs"/>
</dbReference>
<dbReference type="InterPro" id="IPR023801">
    <property type="entry name" value="His_deacetylse_dom"/>
</dbReference>
<sequence>MGIGFIQVISTELLSNRRLVRCSSSAATEIFSSKKLPVIYSEKFLQHDAGRPHPERPARVAAIKKRLSEDKEISESISFLEPSTDEDTTLKFISEVHYEDYIDQVKRLSGYGDVRSLDGDTYVNGATYDTAVTAARAWMDAVEYAYKTGRPAFALTRPPGHHATIATGMGFCIFCNAAIASAYAIKELGLSKISILDWDVHHGNGTEAWAKTNPQVRMTSSHQYPFYPFTGAESDVGMHNNVKNVALSAESNWSTLGPRFRNEMLPFISGEDWEEPDLLIVSAGYDALAVDSLAQIALEPKDFATMTQEILNHLGHGRVVFGLEGGYNLDGISEAFAMTVDECIKFVRGKEVG</sequence>
<feature type="domain" description="Histone deacetylase" evidence="1">
    <location>
        <begin position="53"/>
        <end position="341"/>
    </location>
</feature>
<dbReference type="EMBL" id="JAMWBK010000010">
    <property type="protein sequence ID" value="KAJ8901638.1"/>
    <property type="molecule type" value="Genomic_DNA"/>
</dbReference>
<gene>
    <name evidence="2" type="ORF">NDN08_003845</name>
</gene>